<evidence type="ECO:0000256" key="3">
    <source>
        <dbReference type="PIRNR" id="PIRNR001365"/>
    </source>
</evidence>
<evidence type="ECO:0000313" key="7">
    <source>
        <dbReference type="Proteomes" id="UP000295438"/>
    </source>
</evidence>
<dbReference type="InterPro" id="IPR020625">
    <property type="entry name" value="Schiff_base-form_aldolases_AS"/>
</dbReference>
<dbReference type="GO" id="GO:0008747">
    <property type="term" value="F:N-acetylneuraminate lyase activity"/>
    <property type="evidence" value="ECO:0007669"/>
    <property type="project" value="TreeGrafter"/>
</dbReference>
<dbReference type="Gene3D" id="3.20.20.70">
    <property type="entry name" value="Aldolase class I"/>
    <property type="match status" value="1"/>
</dbReference>
<dbReference type="RefSeq" id="WP_133391122.1">
    <property type="nucleotide sequence ID" value="NZ_SMUW01000035.1"/>
</dbReference>
<dbReference type="Proteomes" id="UP000295438">
    <property type="component" value="Unassembled WGS sequence"/>
</dbReference>
<organism evidence="6 7">
    <name type="scientific">Algoriphagus formosus</name>
    <dbReference type="NCBI Taxonomy" id="2007308"/>
    <lineage>
        <taxon>Bacteria</taxon>
        <taxon>Pseudomonadati</taxon>
        <taxon>Bacteroidota</taxon>
        <taxon>Cytophagia</taxon>
        <taxon>Cytophagales</taxon>
        <taxon>Cyclobacteriaceae</taxon>
        <taxon>Algoriphagus</taxon>
    </lineage>
</organism>
<dbReference type="GO" id="GO:0019262">
    <property type="term" value="P:N-acetylneuraminate catabolic process"/>
    <property type="evidence" value="ECO:0007669"/>
    <property type="project" value="TreeGrafter"/>
</dbReference>
<evidence type="ECO:0000256" key="5">
    <source>
        <dbReference type="PIRSR" id="PIRSR001365-2"/>
    </source>
</evidence>
<evidence type="ECO:0000256" key="2">
    <source>
        <dbReference type="ARBA" id="ARBA00023270"/>
    </source>
</evidence>
<evidence type="ECO:0000313" key="6">
    <source>
        <dbReference type="EMBL" id="TDK43423.1"/>
    </source>
</evidence>
<dbReference type="PROSITE" id="PS00666">
    <property type="entry name" value="DHDPS_2"/>
    <property type="match status" value="1"/>
</dbReference>
<dbReference type="PANTHER" id="PTHR42849:SF1">
    <property type="entry name" value="N-ACETYLNEURAMINATE LYASE"/>
    <property type="match status" value="1"/>
</dbReference>
<dbReference type="InterPro" id="IPR002220">
    <property type="entry name" value="DapA-like"/>
</dbReference>
<gene>
    <name evidence="6" type="ORF">E1898_12500</name>
</gene>
<dbReference type="CDD" id="cd00408">
    <property type="entry name" value="DHDPS-like"/>
    <property type="match status" value="1"/>
</dbReference>
<reference evidence="6 7" key="1">
    <citation type="submission" date="2019-03" db="EMBL/GenBank/DDBJ databases">
        <title>Algoriphagus aquimaris sp. nov., isolated form marine sediment in Pohang, Korea.</title>
        <authorList>
            <person name="Kim J."/>
            <person name="Yoon S.-H."/>
            <person name="Lee S.-S."/>
        </authorList>
    </citation>
    <scope>NUCLEOTIDE SEQUENCE [LARGE SCALE GENOMIC DNA]</scope>
    <source>
        <strain evidence="6 7">F21</strain>
    </source>
</reference>
<dbReference type="SMART" id="SM01130">
    <property type="entry name" value="DHDPS"/>
    <property type="match status" value="1"/>
</dbReference>
<evidence type="ECO:0000256" key="4">
    <source>
        <dbReference type="PIRSR" id="PIRSR001365-1"/>
    </source>
</evidence>
<accession>A0A4R5UVY3</accession>
<dbReference type="InterPro" id="IPR013785">
    <property type="entry name" value="Aldolase_TIM"/>
</dbReference>
<feature type="active site" description="Schiff-base intermediate with substrate" evidence="4">
    <location>
        <position position="166"/>
    </location>
</feature>
<keyword evidence="1 3" id="KW-0456">Lyase</keyword>
<comment type="similarity">
    <text evidence="3">Belongs to the DapA family.</text>
</comment>
<comment type="caution">
    <text evidence="6">The sequence shown here is derived from an EMBL/GenBank/DDBJ whole genome shotgun (WGS) entry which is preliminary data.</text>
</comment>
<feature type="binding site" evidence="5">
    <location>
        <position position="50"/>
    </location>
    <ligand>
        <name>pyruvate</name>
        <dbReference type="ChEBI" id="CHEBI:15361"/>
    </ligand>
</feature>
<feature type="binding site" evidence="5">
    <location>
        <position position="210"/>
    </location>
    <ligand>
        <name>pyruvate</name>
        <dbReference type="ChEBI" id="CHEBI:15361"/>
    </ligand>
</feature>
<evidence type="ECO:0000256" key="1">
    <source>
        <dbReference type="ARBA" id="ARBA00023239"/>
    </source>
</evidence>
<dbReference type="EMBL" id="SMUW01000035">
    <property type="protein sequence ID" value="TDK43423.1"/>
    <property type="molecule type" value="Genomic_DNA"/>
</dbReference>
<dbReference type="PANTHER" id="PTHR42849">
    <property type="entry name" value="N-ACETYLNEURAMINATE LYASE"/>
    <property type="match status" value="1"/>
</dbReference>
<dbReference type="PRINTS" id="PR00146">
    <property type="entry name" value="DHPICSNTHASE"/>
</dbReference>
<dbReference type="Pfam" id="PF00701">
    <property type="entry name" value="DHDPS"/>
    <property type="match status" value="1"/>
</dbReference>
<dbReference type="SUPFAM" id="SSF51569">
    <property type="entry name" value="Aldolase"/>
    <property type="match status" value="1"/>
</dbReference>
<proteinExistence type="inferred from homology"/>
<sequence>MNQKPTFTGIIPPLVTPLLPDFTLDSFSLEKILNHVIDAGVHGVFILGTTGESPSLQQKIKIQMIRETCKLVNHRVPVLVGITDCSMGNSLELAEMAKNYGADTLVAAPPFYMNISQEDLEKYYRDLANRTELPLLLYNIPSHAKTPLEIETVERLSSHPNILGIKDSTDSKEYLSQLSETFRPHSDFILLMGPEERLLDALQHGFSGGVSGGANAFPEVYVKCYESFIHGKKEEAQEYQNLIWEISQELYHHVPHPSSYLKGLKECMKLSHLSGGILSPPQRSFTEEERQTFHKKFERIKSKIHKFLEE</sequence>
<keyword evidence="2" id="KW-0704">Schiff base</keyword>
<name>A0A4R5UVY3_9BACT</name>
<dbReference type="GO" id="GO:0005829">
    <property type="term" value="C:cytosol"/>
    <property type="evidence" value="ECO:0007669"/>
    <property type="project" value="TreeGrafter"/>
</dbReference>
<dbReference type="AlphaFoldDB" id="A0A4R5UVY3"/>
<feature type="active site" description="Proton donor/acceptor" evidence="4">
    <location>
        <position position="138"/>
    </location>
</feature>
<dbReference type="PIRSF" id="PIRSF001365">
    <property type="entry name" value="DHDPS"/>
    <property type="match status" value="1"/>
</dbReference>
<protein>
    <submittedName>
        <fullName evidence="6">Dihydrodipicolinate synthase family protein</fullName>
    </submittedName>
</protein>
<keyword evidence="7" id="KW-1185">Reference proteome</keyword>